<evidence type="ECO:0000313" key="2">
    <source>
        <dbReference type="Proteomes" id="UP000499080"/>
    </source>
</evidence>
<sequence>MAFLARCKKLDLARFAEDLGIEITPEDRVIDIFGKIKTSSDFEEERAYELEKLRIISVVETPSLGSTRREGSRSRREIKNLMQKFDAQMSDISLYLTLFERQARTTGIEEEEWVPQLISLLPLELTQIIIKESEEKMRDYVSVREVLLNRFKMKPGNFLLKFTQHQRKSGALWKEMVFELRNYLEGWLDGLDV</sequence>
<name>A0A4Y2EDM6_ARAVE</name>
<reference evidence="1 2" key="1">
    <citation type="journal article" date="2019" name="Sci. Rep.">
        <title>Orb-weaving spider Araneus ventricosus genome elucidates the spidroin gene catalogue.</title>
        <authorList>
            <person name="Kono N."/>
            <person name="Nakamura H."/>
            <person name="Ohtoshi R."/>
            <person name="Moran D.A.P."/>
            <person name="Shinohara A."/>
            <person name="Yoshida Y."/>
            <person name="Fujiwara M."/>
            <person name="Mori M."/>
            <person name="Tomita M."/>
            <person name="Arakawa K."/>
        </authorList>
    </citation>
    <scope>NUCLEOTIDE SEQUENCE [LARGE SCALE GENOMIC DNA]</scope>
</reference>
<accession>A0A4Y2EDM6</accession>
<proteinExistence type="predicted"/>
<dbReference type="Proteomes" id="UP000499080">
    <property type="component" value="Unassembled WGS sequence"/>
</dbReference>
<gene>
    <name evidence="1" type="ORF">AVEN_264744_1</name>
</gene>
<comment type="caution">
    <text evidence="1">The sequence shown here is derived from an EMBL/GenBank/DDBJ whole genome shotgun (WGS) entry which is preliminary data.</text>
</comment>
<keyword evidence="2" id="KW-1185">Reference proteome</keyword>
<dbReference type="OrthoDB" id="6362792at2759"/>
<organism evidence="1 2">
    <name type="scientific">Araneus ventricosus</name>
    <name type="common">Orbweaver spider</name>
    <name type="synonym">Epeira ventricosa</name>
    <dbReference type="NCBI Taxonomy" id="182803"/>
    <lineage>
        <taxon>Eukaryota</taxon>
        <taxon>Metazoa</taxon>
        <taxon>Ecdysozoa</taxon>
        <taxon>Arthropoda</taxon>
        <taxon>Chelicerata</taxon>
        <taxon>Arachnida</taxon>
        <taxon>Araneae</taxon>
        <taxon>Araneomorphae</taxon>
        <taxon>Entelegynae</taxon>
        <taxon>Araneoidea</taxon>
        <taxon>Araneidae</taxon>
        <taxon>Araneus</taxon>
    </lineage>
</organism>
<dbReference type="EMBL" id="BGPR01000572">
    <property type="protein sequence ID" value="GBM26887.1"/>
    <property type="molecule type" value="Genomic_DNA"/>
</dbReference>
<dbReference type="AlphaFoldDB" id="A0A4Y2EDM6"/>
<dbReference type="PANTHER" id="PTHR46888:SF1">
    <property type="entry name" value="RIBONUCLEASE H"/>
    <property type="match status" value="1"/>
</dbReference>
<dbReference type="PANTHER" id="PTHR46888">
    <property type="entry name" value="ZINC KNUCKLE DOMAINCONTAINING PROTEIN-RELATED"/>
    <property type="match status" value="1"/>
</dbReference>
<protein>
    <submittedName>
        <fullName evidence="1">Uncharacterized protein</fullName>
    </submittedName>
</protein>
<evidence type="ECO:0000313" key="1">
    <source>
        <dbReference type="EMBL" id="GBM26887.1"/>
    </source>
</evidence>